<dbReference type="AlphaFoldDB" id="A0A9P7D104"/>
<dbReference type="Proteomes" id="UP000714275">
    <property type="component" value="Unassembled WGS sequence"/>
</dbReference>
<proteinExistence type="predicted"/>
<gene>
    <name evidence="2" type="ORF">EV702DRAFT_1199664</name>
</gene>
<accession>A0A9P7D104</accession>
<feature type="compositionally biased region" description="Basic and acidic residues" evidence="1">
    <location>
        <begin position="116"/>
        <end position="134"/>
    </location>
</feature>
<evidence type="ECO:0000313" key="2">
    <source>
        <dbReference type="EMBL" id="KAG1775067.1"/>
    </source>
</evidence>
<protein>
    <submittedName>
        <fullName evidence="2">Uncharacterized protein</fullName>
    </submittedName>
</protein>
<feature type="compositionally biased region" description="Acidic residues" evidence="1">
    <location>
        <begin position="103"/>
        <end position="115"/>
    </location>
</feature>
<feature type="compositionally biased region" description="Acidic residues" evidence="1">
    <location>
        <begin position="137"/>
        <end position="161"/>
    </location>
</feature>
<comment type="caution">
    <text evidence="2">The sequence shown here is derived from an EMBL/GenBank/DDBJ whole genome shotgun (WGS) entry which is preliminary data.</text>
</comment>
<feature type="region of interest" description="Disordered" evidence="1">
    <location>
        <begin position="103"/>
        <end position="166"/>
    </location>
</feature>
<evidence type="ECO:0000313" key="3">
    <source>
        <dbReference type="Proteomes" id="UP000714275"/>
    </source>
</evidence>
<reference evidence="2" key="1">
    <citation type="journal article" date="2020" name="New Phytol.">
        <title>Comparative genomics reveals dynamic genome evolution in host specialist ectomycorrhizal fungi.</title>
        <authorList>
            <person name="Lofgren L.A."/>
            <person name="Nguyen N.H."/>
            <person name="Vilgalys R."/>
            <person name="Ruytinx J."/>
            <person name="Liao H.L."/>
            <person name="Branco S."/>
            <person name="Kuo A."/>
            <person name="LaButti K."/>
            <person name="Lipzen A."/>
            <person name="Andreopoulos W."/>
            <person name="Pangilinan J."/>
            <person name="Riley R."/>
            <person name="Hundley H."/>
            <person name="Na H."/>
            <person name="Barry K."/>
            <person name="Grigoriev I.V."/>
            <person name="Stajich J.E."/>
            <person name="Kennedy P.G."/>
        </authorList>
    </citation>
    <scope>NUCLEOTIDE SEQUENCE</scope>
    <source>
        <strain evidence="2">DOB743</strain>
    </source>
</reference>
<evidence type="ECO:0000256" key="1">
    <source>
        <dbReference type="SAM" id="MobiDB-lite"/>
    </source>
</evidence>
<dbReference type="EMBL" id="JABBWD010000036">
    <property type="protein sequence ID" value="KAG1775067.1"/>
    <property type="molecule type" value="Genomic_DNA"/>
</dbReference>
<keyword evidence="3" id="KW-1185">Reference proteome</keyword>
<organism evidence="2 3">
    <name type="scientific">Suillus placidus</name>
    <dbReference type="NCBI Taxonomy" id="48579"/>
    <lineage>
        <taxon>Eukaryota</taxon>
        <taxon>Fungi</taxon>
        <taxon>Dikarya</taxon>
        <taxon>Basidiomycota</taxon>
        <taxon>Agaricomycotina</taxon>
        <taxon>Agaricomycetes</taxon>
        <taxon>Agaricomycetidae</taxon>
        <taxon>Boletales</taxon>
        <taxon>Suillineae</taxon>
        <taxon>Suillaceae</taxon>
        <taxon>Suillus</taxon>
    </lineage>
</organism>
<name>A0A9P7D104_9AGAM</name>
<dbReference type="OrthoDB" id="2693411at2759"/>
<sequence>MDVDLTPEQEAILQEVRESQLQTWFYWHANSSKKNRSLKKKLTVFENALQQKRRAKSDAKIYSEMFYNECIKPLVMAEAEASNVTTSGKCVALDQKFSKELLDNESEDVKVEEDDSGKTGDPDEEESKEHKDSSNAEGDDGDEASEEDEADGQSGDMEEDKGEGNKSVGAVKSAVLPIFGASSSHASGIADTSIITTNASSGPTESLSAGELIPQHDAAYYGMQALYDSQAQTIYRTQAHTMYGALAHPMYSIQGPTYDTQGTSHASFGGMYPSFLTGSDASLPSQGSTFLMQTSTYTDFGIHPSNLFTPSIATPESSLNEGF</sequence>